<dbReference type="EMBL" id="AWSC01000071">
    <property type="protein sequence ID" value="ERH14316.1"/>
    <property type="molecule type" value="Genomic_DNA"/>
</dbReference>
<evidence type="ECO:0000256" key="1">
    <source>
        <dbReference type="SAM" id="Phobius"/>
    </source>
</evidence>
<gene>
    <name evidence="2" type="ORF">HMPREF1978_01829</name>
</gene>
<accession>U1PV04</accession>
<keyword evidence="1" id="KW-0812">Transmembrane</keyword>
<dbReference type="Proteomes" id="UP000016481">
    <property type="component" value="Unassembled WGS sequence"/>
</dbReference>
<name>U1PV04_9ACTO</name>
<dbReference type="HOGENOM" id="CLU_2930641_0_0_11"/>
<dbReference type="AlphaFoldDB" id="U1PV04"/>
<keyword evidence="1" id="KW-0472">Membrane</keyword>
<proteinExistence type="predicted"/>
<organism evidence="2 3">
    <name type="scientific">Actinomyces graevenitzii F0530</name>
    <dbReference type="NCBI Taxonomy" id="1321817"/>
    <lineage>
        <taxon>Bacteria</taxon>
        <taxon>Bacillati</taxon>
        <taxon>Actinomycetota</taxon>
        <taxon>Actinomycetes</taxon>
        <taxon>Actinomycetales</taxon>
        <taxon>Actinomycetaceae</taxon>
        <taxon>Actinomyces</taxon>
    </lineage>
</organism>
<dbReference type="PATRIC" id="fig|1321817.3.peg.1617"/>
<evidence type="ECO:0000313" key="2">
    <source>
        <dbReference type="EMBL" id="ERH14316.1"/>
    </source>
</evidence>
<protein>
    <submittedName>
        <fullName evidence="2">Uncharacterized protein</fullName>
    </submittedName>
</protein>
<evidence type="ECO:0000313" key="3">
    <source>
        <dbReference type="Proteomes" id="UP000016481"/>
    </source>
</evidence>
<feature type="transmembrane region" description="Helical" evidence="1">
    <location>
        <begin position="23"/>
        <end position="46"/>
    </location>
</feature>
<reference evidence="2 3" key="1">
    <citation type="submission" date="2013-08" db="EMBL/GenBank/DDBJ databases">
        <authorList>
            <person name="Weinstock G."/>
            <person name="Sodergren E."/>
            <person name="Wylie T."/>
            <person name="Fulton L."/>
            <person name="Fulton R."/>
            <person name="Fronick C."/>
            <person name="O'Laughlin M."/>
            <person name="Godfrey J."/>
            <person name="Miner T."/>
            <person name="Herter B."/>
            <person name="Appelbaum E."/>
            <person name="Cordes M."/>
            <person name="Lek S."/>
            <person name="Wollam A."/>
            <person name="Pepin K.H."/>
            <person name="Palsikar V.B."/>
            <person name="Mitreva M."/>
            <person name="Wilson R.K."/>
        </authorList>
    </citation>
    <scope>NUCLEOTIDE SEQUENCE [LARGE SCALE GENOMIC DNA]</scope>
    <source>
        <strain evidence="2 3">F0530</strain>
    </source>
</reference>
<sequence length="60" mass="6491">MVALFAGAQRVWAQRVGAQLVQFGTVWGGCAGWAVAWFVAVAANFLSGGHQNFWLDPRVL</sequence>
<keyword evidence="1" id="KW-1133">Transmembrane helix</keyword>
<comment type="caution">
    <text evidence="2">The sequence shown here is derived from an EMBL/GenBank/DDBJ whole genome shotgun (WGS) entry which is preliminary data.</text>
</comment>